<protein>
    <submittedName>
        <fullName evidence="2">Uncharacterized protein</fullName>
    </submittedName>
</protein>
<reference evidence="3" key="1">
    <citation type="submission" date="2016-10" db="EMBL/GenBank/DDBJ databases">
        <authorList>
            <person name="Varghese N."/>
            <person name="Submissions S."/>
        </authorList>
    </citation>
    <scope>NUCLEOTIDE SEQUENCE [LARGE SCALE GENOMIC DNA]</scope>
    <source>
        <strain evidence="3">DSM 44718</strain>
    </source>
</reference>
<dbReference type="STRING" id="137265.SAMN05421684_3068"/>
<accession>A0A1H3QQM0</accession>
<keyword evidence="3" id="KW-1185">Reference proteome</keyword>
<name>A0A1H3QQM0_9ACTN</name>
<gene>
    <name evidence="2" type="ORF">SAMN05421684_3068</name>
</gene>
<organism evidence="2 3">
    <name type="scientific">Asanoa ishikariensis</name>
    <dbReference type="NCBI Taxonomy" id="137265"/>
    <lineage>
        <taxon>Bacteria</taxon>
        <taxon>Bacillati</taxon>
        <taxon>Actinomycetota</taxon>
        <taxon>Actinomycetes</taxon>
        <taxon>Micromonosporales</taxon>
        <taxon>Micromonosporaceae</taxon>
        <taxon>Asanoa</taxon>
    </lineage>
</organism>
<sequence length="76" mass="8394">MTASNDSGKVVPDDQRERKPLADLTHNAPVDDMYPLFVARLPLDVEGPLGRDTLRDLHGLPLIPPARVLRLIKDNG</sequence>
<evidence type="ECO:0000256" key="1">
    <source>
        <dbReference type="SAM" id="MobiDB-lite"/>
    </source>
</evidence>
<evidence type="ECO:0000313" key="2">
    <source>
        <dbReference type="EMBL" id="SDZ15298.1"/>
    </source>
</evidence>
<dbReference type="Proteomes" id="UP000199632">
    <property type="component" value="Unassembled WGS sequence"/>
</dbReference>
<dbReference type="AlphaFoldDB" id="A0A1H3QQM0"/>
<feature type="compositionally biased region" description="Basic and acidic residues" evidence="1">
    <location>
        <begin position="11"/>
        <end position="21"/>
    </location>
</feature>
<proteinExistence type="predicted"/>
<feature type="region of interest" description="Disordered" evidence="1">
    <location>
        <begin position="1"/>
        <end position="26"/>
    </location>
</feature>
<evidence type="ECO:0000313" key="3">
    <source>
        <dbReference type="Proteomes" id="UP000199632"/>
    </source>
</evidence>
<dbReference type="EMBL" id="FNQB01000002">
    <property type="protein sequence ID" value="SDZ15298.1"/>
    <property type="molecule type" value="Genomic_DNA"/>
</dbReference>